<evidence type="ECO:0008006" key="2">
    <source>
        <dbReference type="Google" id="ProtNLM"/>
    </source>
</evidence>
<dbReference type="EMBL" id="BARW01023913">
    <property type="protein sequence ID" value="GAI88118.1"/>
    <property type="molecule type" value="Genomic_DNA"/>
</dbReference>
<evidence type="ECO:0000313" key="1">
    <source>
        <dbReference type="EMBL" id="GAI88118.1"/>
    </source>
</evidence>
<protein>
    <recommendedName>
        <fullName evidence="2">HTH cro/C1-type domain-containing protein</fullName>
    </recommendedName>
</protein>
<organism evidence="1">
    <name type="scientific">marine sediment metagenome</name>
    <dbReference type="NCBI Taxonomy" id="412755"/>
    <lineage>
        <taxon>unclassified sequences</taxon>
        <taxon>metagenomes</taxon>
        <taxon>ecological metagenomes</taxon>
    </lineage>
</organism>
<sequence length="48" mass="5325">MEKTAELLGITLFELASYAGQKDLPPPVPERSTDVRSRIKLAMEMFSG</sequence>
<dbReference type="AlphaFoldDB" id="X1S5E3"/>
<comment type="caution">
    <text evidence="1">The sequence shown here is derived from an EMBL/GenBank/DDBJ whole genome shotgun (WGS) entry which is preliminary data.</text>
</comment>
<accession>X1S5E3</accession>
<gene>
    <name evidence="1" type="ORF">S12H4_39556</name>
</gene>
<reference evidence="1" key="1">
    <citation type="journal article" date="2014" name="Front. Microbiol.">
        <title>High frequency of phylogenetically diverse reductive dehalogenase-homologous genes in deep subseafloor sedimentary metagenomes.</title>
        <authorList>
            <person name="Kawai M."/>
            <person name="Futagami T."/>
            <person name="Toyoda A."/>
            <person name="Takaki Y."/>
            <person name="Nishi S."/>
            <person name="Hori S."/>
            <person name="Arai W."/>
            <person name="Tsubouchi T."/>
            <person name="Morono Y."/>
            <person name="Uchiyama I."/>
            <person name="Ito T."/>
            <person name="Fujiyama A."/>
            <person name="Inagaki F."/>
            <person name="Takami H."/>
        </authorList>
    </citation>
    <scope>NUCLEOTIDE SEQUENCE</scope>
    <source>
        <strain evidence="1">Expedition CK06-06</strain>
    </source>
</reference>
<name>X1S5E3_9ZZZZ</name>
<proteinExistence type="predicted"/>